<organism evidence="2 3">
    <name type="scientific">Thiorhodococcus minor</name>
    <dbReference type="NCBI Taxonomy" id="57489"/>
    <lineage>
        <taxon>Bacteria</taxon>
        <taxon>Pseudomonadati</taxon>
        <taxon>Pseudomonadota</taxon>
        <taxon>Gammaproteobacteria</taxon>
        <taxon>Chromatiales</taxon>
        <taxon>Chromatiaceae</taxon>
        <taxon>Thiorhodococcus</taxon>
    </lineage>
</organism>
<proteinExistence type="predicted"/>
<keyword evidence="3" id="KW-1185">Reference proteome</keyword>
<dbReference type="RefSeq" id="WP_164452189.1">
    <property type="nucleotide sequence ID" value="NZ_JAAIJQ010000016.1"/>
</dbReference>
<gene>
    <name evidence="2" type="ORF">G3446_07385</name>
</gene>
<dbReference type="Pfam" id="PF12094">
    <property type="entry name" value="DUF3570"/>
    <property type="match status" value="1"/>
</dbReference>
<name>A0A6M0JYI9_9GAMM</name>
<dbReference type="Proteomes" id="UP000483379">
    <property type="component" value="Unassembled WGS sequence"/>
</dbReference>
<feature type="compositionally biased region" description="Low complexity" evidence="1">
    <location>
        <begin position="107"/>
        <end position="118"/>
    </location>
</feature>
<feature type="region of interest" description="Disordered" evidence="1">
    <location>
        <begin position="106"/>
        <end position="132"/>
    </location>
</feature>
<evidence type="ECO:0000256" key="1">
    <source>
        <dbReference type="SAM" id="MobiDB-lite"/>
    </source>
</evidence>
<dbReference type="EMBL" id="JAAIJQ010000016">
    <property type="protein sequence ID" value="NEV61713.1"/>
    <property type="molecule type" value="Genomic_DNA"/>
</dbReference>
<reference evidence="2 3" key="1">
    <citation type="submission" date="2020-02" db="EMBL/GenBank/DDBJ databases">
        <title>Genome sequences of Thiorhodococcus mannitoliphagus and Thiorhodococcus minor, purple sulfur photosynthetic bacteria in the gammaproteobacterial family, Chromatiaceae.</title>
        <authorList>
            <person name="Aviles F.A."/>
            <person name="Meyer T.E."/>
            <person name="Kyndt J.A."/>
        </authorList>
    </citation>
    <scope>NUCLEOTIDE SEQUENCE [LARGE SCALE GENOMIC DNA]</scope>
    <source>
        <strain evidence="2 3">DSM 11518</strain>
    </source>
</reference>
<comment type="caution">
    <text evidence="2">The sequence shown here is derived from an EMBL/GenBank/DDBJ whole genome shotgun (WGS) entry which is preliminary data.</text>
</comment>
<evidence type="ECO:0000313" key="3">
    <source>
        <dbReference type="Proteomes" id="UP000483379"/>
    </source>
</evidence>
<sequence length="424" mass="47410">MAATDQPPSKTLTALTSAALALPGMPQTGVAATPEERDWEVGYFYYEEGDDRMTVESLNQSLVVPLGDRLDIRLNGVRDTISGASPIYNVPQIRCEDGRVFDAPVRTVSGASGSTSTGGPPPERPPLNDGSCGISSVRQVMLESTFEDIRTAGDFKLSYYRDDTTLSFGAGLSREKDYDSDFFSLDLRQEMNQKLTTLAVGYSLASDTFTPLNKTNFSGDKETHQLLVGVTQVLSKNDFIQANLTYGDSSGYLTDPYKNVYLLSTNEAIEESRPEARRQWNLLTRYVHYFPGLKSALHLDYRYSRDDWGISAHTVETFWIQSLGQGWQLVPRLRYYSQGQADFYQSYFEDLPADGYYSSDYRLAGFGALSGALKLTKQITDQVRLDAGVEFYDRQSHYALNDHDDSSYADYGFTIYSLSVDFAF</sequence>
<evidence type="ECO:0000313" key="2">
    <source>
        <dbReference type="EMBL" id="NEV61713.1"/>
    </source>
</evidence>
<accession>A0A6M0JYI9</accession>
<protein>
    <submittedName>
        <fullName evidence="2">DUF3570 domain-containing protein</fullName>
    </submittedName>
</protein>
<dbReference type="AlphaFoldDB" id="A0A6M0JYI9"/>
<dbReference type="InterPro" id="IPR021953">
    <property type="entry name" value="DUF3570"/>
</dbReference>